<evidence type="ECO:0000313" key="10">
    <source>
        <dbReference type="EMBL" id="CAF3589110.1"/>
    </source>
</evidence>
<gene>
    <name evidence="9" type="ORF">GPM918_LOCUS3663</name>
    <name evidence="10" type="ORF">SRO942_LOCUS3663</name>
</gene>
<feature type="transmembrane region" description="Helical" evidence="8">
    <location>
        <begin position="409"/>
        <end position="426"/>
    </location>
</feature>
<feature type="transmembrane region" description="Helical" evidence="8">
    <location>
        <begin position="322"/>
        <end position="341"/>
    </location>
</feature>
<keyword evidence="5 8" id="KW-0472">Membrane</keyword>
<evidence type="ECO:0000313" key="9">
    <source>
        <dbReference type="EMBL" id="CAF0803795.1"/>
    </source>
</evidence>
<evidence type="ECO:0000256" key="5">
    <source>
        <dbReference type="PIRNR" id="PIRNR000439"/>
    </source>
</evidence>
<keyword evidence="3 5" id="KW-0256">Endoplasmic reticulum</keyword>
<organism evidence="9 11">
    <name type="scientific">Didymodactylos carnosus</name>
    <dbReference type="NCBI Taxonomy" id="1234261"/>
    <lineage>
        <taxon>Eukaryota</taxon>
        <taxon>Metazoa</taxon>
        <taxon>Spiralia</taxon>
        <taxon>Gnathifera</taxon>
        <taxon>Rotifera</taxon>
        <taxon>Eurotatoria</taxon>
        <taxon>Bdelloidea</taxon>
        <taxon>Philodinida</taxon>
        <taxon>Philodinidae</taxon>
        <taxon>Didymodactylos</taxon>
    </lineage>
</organism>
<evidence type="ECO:0000313" key="11">
    <source>
        <dbReference type="Proteomes" id="UP000663829"/>
    </source>
</evidence>
<keyword evidence="4 5" id="KW-0012">Acyltransferase</keyword>
<dbReference type="EMBL" id="CAJOBC010000459">
    <property type="protein sequence ID" value="CAF3589110.1"/>
    <property type="molecule type" value="Genomic_DNA"/>
</dbReference>
<comment type="subcellular location">
    <subcellularLocation>
        <location evidence="1 5">Endoplasmic reticulum membrane</location>
        <topology evidence="1 5">Multi-pass membrane protein</topology>
    </subcellularLocation>
</comment>
<feature type="transmembrane region" description="Helical" evidence="8">
    <location>
        <begin position="201"/>
        <end position="222"/>
    </location>
</feature>
<evidence type="ECO:0000256" key="6">
    <source>
        <dbReference type="PIRSR" id="PIRSR000439-1"/>
    </source>
</evidence>
<keyword evidence="2 5" id="KW-0808">Transferase</keyword>
<evidence type="ECO:0000256" key="3">
    <source>
        <dbReference type="ARBA" id="ARBA00022824"/>
    </source>
</evidence>
<proteinExistence type="inferred from homology"/>
<reference evidence="9" key="1">
    <citation type="submission" date="2021-02" db="EMBL/GenBank/DDBJ databases">
        <authorList>
            <person name="Nowell W R."/>
        </authorList>
    </citation>
    <scope>NUCLEOTIDE SEQUENCE</scope>
</reference>
<comment type="caution">
    <text evidence="9">The sequence shown here is derived from an EMBL/GenBank/DDBJ whole genome shotgun (WGS) entry which is preliminary data.</text>
</comment>
<feature type="active site" evidence="6">
    <location>
        <position position="422"/>
    </location>
</feature>
<feature type="transmembrane region" description="Helical" evidence="8">
    <location>
        <begin position="463"/>
        <end position="482"/>
    </location>
</feature>
<dbReference type="GO" id="GO:0008374">
    <property type="term" value="F:O-acyltransferase activity"/>
    <property type="evidence" value="ECO:0007669"/>
    <property type="project" value="InterPro"/>
</dbReference>
<evidence type="ECO:0000256" key="1">
    <source>
        <dbReference type="ARBA" id="ARBA00004477"/>
    </source>
</evidence>
<name>A0A813T3M9_9BILA</name>
<accession>A0A813T3M9</accession>
<feature type="transmembrane region" description="Helical" evidence="8">
    <location>
        <begin position="125"/>
        <end position="143"/>
    </location>
</feature>
<feature type="region of interest" description="Disordered" evidence="7">
    <location>
        <begin position="1"/>
        <end position="30"/>
    </location>
</feature>
<dbReference type="InterPro" id="IPR014371">
    <property type="entry name" value="Oat_ACAT_DAG_ARE"/>
</dbReference>
<dbReference type="PIRSF" id="PIRSF000439">
    <property type="entry name" value="Oat_ACAT_DAG_ARE"/>
    <property type="match status" value="1"/>
</dbReference>
<dbReference type="OrthoDB" id="10039049at2759"/>
<keyword evidence="8" id="KW-0812">Transmembrane</keyword>
<evidence type="ECO:0000256" key="2">
    <source>
        <dbReference type="ARBA" id="ARBA00022679"/>
    </source>
</evidence>
<keyword evidence="11" id="KW-1185">Reference proteome</keyword>
<dbReference type="AlphaFoldDB" id="A0A813T3M9"/>
<evidence type="ECO:0000256" key="4">
    <source>
        <dbReference type="ARBA" id="ARBA00023315"/>
    </source>
</evidence>
<evidence type="ECO:0000256" key="7">
    <source>
        <dbReference type="SAM" id="MobiDB-lite"/>
    </source>
</evidence>
<feature type="compositionally biased region" description="Basic and acidic residues" evidence="7">
    <location>
        <begin position="1"/>
        <end position="19"/>
    </location>
</feature>
<sequence length="514" mass="60209">MDPGGSRDKIEKTEMDTTTKAEVSTTTMDESVDEKQLMDAQRILHKTRNFQLTLVDQLHWMENEMNERFSEFRNDLDFQHRLTKSITKKPLKSNRRLIEDRVFLPCNSLLTDLFEVSHIRSIRNIFIAILILFVFQVIIDDLIETGRMNLNFELIFWCFGKLHIALFTWLVMQLSTAVIVYLCFYAWATNRVKYIKQSNKLRLYDLSWLCIYVAYIIAFLVFPCREVVLNELPVASSLVVLLEQLRQLMKAHAFVRENVAKILSQCNFCVHPSNTNESDSTDTRLACNITCPDFSHYLYFLFAPTLIYRDSYPRNSVIRWDYVLNNFGQVLAAIVYVYYVVVRFCVPTFSNLNTSEITVSLFASCLTGGIQPHLVPTIERGTLLYMTGYLHMFIEKFTLYLLGYRRKSLAAFCVVFLSAIFHEYVMIFALGFFYPVMFILFGVCGIALLFLMSNKNKGNLWNIMMWVFLLVGIGFQSCLYFMEWYARRNCPHNRVSNFAYRYKALPNSYRIIMQ</sequence>
<comment type="similarity">
    <text evidence="5">Belongs to the membrane-bound acyltransferase family. Sterol o-acyltransferase subfamily.</text>
</comment>
<dbReference type="GO" id="GO:0005789">
    <property type="term" value="C:endoplasmic reticulum membrane"/>
    <property type="evidence" value="ECO:0007669"/>
    <property type="project" value="UniProtKB-SubCell"/>
</dbReference>
<feature type="transmembrane region" description="Helical" evidence="8">
    <location>
        <begin position="163"/>
        <end position="189"/>
    </location>
</feature>
<protein>
    <recommendedName>
        <fullName evidence="5">O-acyltransferase</fullName>
    </recommendedName>
</protein>
<dbReference type="Proteomes" id="UP000681722">
    <property type="component" value="Unassembled WGS sequence"/>
</dbReference>
<dbReference type="PANTHER" id="PTHR10408:SF8">
    <property type="entry name" value="O-ACYLTRANSFERASE"/>
    <property type="match status" value="1"/>
</dbReference>
<feature type="transmembrane region" description="Helical" evidence="8">
    <location>
        <begin position="383"/>
        <end position="402"/>
    </location>
</feature>
<dbReference type="GO" id="GO:0008203">
    <property type="term" value="P:cholesterol metabolic process"/>
    <property type="evidence" value="ECO:0007669"/>
    <property type="project" value="TreeGrafter"/>
</dbReference>
<feature type="compositionally biased region" description="Polar residues" evidence="7">
    <location>
        <begin position="20"/>
        <end position="29"/>
    </location>
</feature>
<dbReference type="Proteomes" id="UP000663829">
    <property type="component" value="Unassembled WGS sequence"/>
</dbReference>
<evidence type="ECO:0000256" key="8">
    <source>
        <dbReference type="SAM" id="Phobius"/>
    </source>
</evidence>
<dbReference type="EMBL" id="CAJNOQ010000459">
    <property type="protein sequence ID" value="CAF0803795.1"/>
    <property type="molecule type" value="Genomic_DNA"/>
</dbReference>
<dbReference type="PANTHER" id="PTHR10408">
    <property type="entry name" value="STEROL O-ACYLTRANSFERASE"/>
    <property type="match status" value="1"/>
</dbReference>
<feature type="transmembrane region" description="Helical" evidence="8">
    <location>
        <begin position="432"/>
        <end position="451"/>
    </location>
</feature>
<keyword evidence="8" id="KW-1133">Transmembrane helix</keyword>